<dbReference type="PANTHER" id="PTHR37296">
    <property type="entry name" value="CONSERVED VIRULENCE FACTOR B"/>
    <property type="match status" value="1"/>
</dbReference>
<dbReference type="EMBL" id="LN907858">
    <property type="protein sequence ID" value="CUU39366.1"/>
    <property type="molecule type" value="Genomic_DNA"/>
</dbReference>
<dbReference type="InterPro" id="IPR040764">
    <property type="entry name" value="CvfB_WH"/>
</dbReference>
<dbReference type="Gene3D" id="2.40.50.140">
    <property type="entry name" value="Nucleic acid-binding proteins"/>
    <property type="match status" value="1"/>
</dbReference>
<evidence type="ECO:0000259" key="2">
    <source>
        <dbReference type="Pfam" id="PF17783"/>
    </source>
</evidence>
<dbReference type="PANTHER" id="PTHR37296:SF1">
    <property type="entry name" value="CONSERVED VIRULENCE FACTOR B"/>
    <property type="match status" value="1"/>
</dbReference>
<dbReference type="InterPro" id="IPR012340">
    <property type="entry name" value="NA-bd_OB-fold"/>
</dbReference>
<proteinExistence type="predicted"/>
<reference evidence="4" key="1">
    <citation type="submission" date="2015-11" db="EMBL/GenBank/DDBJ databases">
        <authorList>
            <person name="Anvar S.Y."/>
        </authorList>
    </citation>
    <scope>NUCLEOTIDE SEQUENCE [LARGE SCALE GENOMIC DNA]</scope>
</reference>
<gene>
    <name evidence="3" type="ORF">BN2458_PEG0480</name>
</gene>
<dbReference type="PATRIC" id="fig|76936.10.peg.468"/>
<evidence type="ECO:0000313" key="4">
    <source>
        <dbReference type="Proteomes" id="UP000064525"/>
    </source>
</evidence>
<dbReference type="GeneID" id="78150785"/>
<dbReference type="Proteomes" id="UP000064525">
    <property type="component" value="Chromosome I"/>
</dbReference>
<dbReference type="KEGG" id="hty:BN2458_PEG0480"/>
<dbReference type="AlphaFoldDB" id="A0A0S4PUE9"/>
<organism evidence="3 4">
    <name type="scientific">Helicobacter typhlonius</name>
    <dbReference type="NCBI Taxonomy" id="76936"/>
    <lineage>
        <taxon>Bacteria</taxon>
        <taxon>Pseudomonadati</taxon>
        <taxon>Campylobacterota</taxon>
        <taxon>Epsilonproteobacteria</taxon>
        <taxon>Campylobacterales</taxon>
        <taxon>Helicobacteraceae</taxon>
        <taxon>Helicobacter</taxon>
    </lineage>
</organism>
<dbReference type="InterPro" id="IPR036388">
    <property type="entry name" value="WH-like_DNA-bd_sf"/>
</dbReference>
<protein>
    <submittedName>
        <fullName evidence="3">Uncharacterized protein</fullName>
    </submittedName>
</protein>
<dbReference type="InterPro" id="IPR014464">
    <property type="entry name" value="CvfB_fam"/>
</dbReference>
<name>A0A0S4PUE9_9HELI</name>
<dbReference type="RefSeq" id="WP_231944823.1">
    <property type="nucleotide sequence ID" value="NZ_CAMTKE010000001.1"/>
</dbReference>
<evidence type="ECO:0000259" key="1">
    <source>
        <dbReference type="Pfam" id="PF13509"/>
    </source>
</evidence>
<dbReference type="Gene3D" id="1.10.10.10">
    <property type="entry name" value="Winged helix-like DNA-binding domain superfamily/Winged helix DNA-binding domain"/>
    <property type="match status" value="1"/>
</dbReference>
<sequence>MYQAKNKTSNAPNTIIMGRIQNLCISRLSPHGAYLTPSQPHIQEIIQNKAQSQIDKEYISHAKTNEDSVTQVLLPNKFLPSQSIIGDVLKVFVYTDSDDRPIATTQHPKAQRDDIAILKVVGHNAFGCFLDIGIDKDIFMPTKNPSHFALHQEVAVILTLDKQSRLIAKNVKSFLHKISHIPPHTQVKAFVFERTPLGFGCVVELVDSIQNDKNPTQRQYSQHSAQLQNLPEQTPPKYYGLLFTDAIPQNTKVEIGTYIDAYTQGYRDDNKLNLTLFVPHSDDIKSLILKSMPLHLDFSSSPEDIFATFHISKKLFKRFINELVREGQITFDKENGIFRRIK</sequence>
<feature type="domain" description="Conserved virulence factor B-like winged helix" evidence="2">
    <location>
        <begin position="294"/>
        <end position="334"/>
    </location>
</feature>
<feature type="domain" description="Conserved virulence factor B first S1" evidence="1">
    <location>
        <begin position="67"/>
        <end position="106"/>
    </location>
</feature>
<dbReference type="Pfam" id="PF17783">
    <property type="entry name" value="WHD_CvfB"/>
    <property type="match status" value="1"/>
</dbReference>
<dbReference type="Pfam" id="PF13509">
    <property type="entry name" value="S1_2"/>
    <property type="match status" value="1"/>
</dbReference>
<evidence type="ECO:0000313" key="3">
    <source>
        <dbReference type="EMBL" id="CUU39366.1"/>
    </source>
</evidence>
<accession>A0A0S4PUE9</accession>
<dbReference type="InterPro" id="IPR039566">
    <property type="entry name" value="CvfB_S1_st"/>
</dbReference>